<dbReference type="NCBIfam" id="NF001453">
    <property type="entry name" value="PRK00312.1"/>
    <property type="match status" value="1"/>
</dbReference>
<evidence type="ECO:0000256" key="2">
    <source>
        <dbReference type="ARBA" id="ARBA00005369"/>
    </source>
</evidence>
<comment type="catalytic activity">
    <reaction evidence="7">
        <text>[protein]-L-isoaspartate + S-adenosyl-L-methionine = [protein]-L-isoaspartate alpha-methyl ester + S-adenosyl-L-homocysteine</text>
        <dbReference type="Rhea" id="RHEA:12705"/>
        <dbReference type="Rhea" id="RHEA-COMP:12143"/>
        <dbReference type="Rhea" id="RHEA-COMP:12144"/>
        <dbReference type="ChEBI" id="CHEBI:57856"/>
        <dbReference type="ChEBI" id="CHEBI:59789"/>
        <dbReference type="ChEBI" id="CHEBI:90596"/>
        <dbReference type="ChEBI" id="CHEBI:90598"/>
        <dbReference type="EC" id="2.1.1.77"/>
    </reaction>
</comment>
<dbReference type="GO" id="GO:0004719">
    <property type="term" value="F:protein-L-isoaspartate (D-aspartate) O-methyltransferase activity"/>
    <property type="evidence" value="ECO:0007669"/>
    <property type="project" value="UniProtKB-UniRule"/>
</dbReference>
<sequence length="217" mass="23583">MPSDVKQLLEDIKTEYRETAHLTGRKHLSAEVAAALAAVPRHAFVPAGDIHRAYDNYPLPIGHRQTISQPYMVALMTDLLDLGPGCRVLEVGTGCGYQTAVLAQLAAQVYSVEIIEPLAQDAAARLAAQGYDNIHLRRGDGYRGWPEAAPFDAIMVTACAPAIPSPLVTQLAPGGRLVIPLQQGDEQWLVRGELDAEEKLTTTRLLPVRFVPLTRSD</sequence>
<dbReference type="InterPro" id="IPR029063">
    <property type="entry name" value="SAM-dependent_MTases_sf"/>
</dbReference>
<keyword evidence="3 7" id="KW-0963">Cytoplasm</keyword>
<dbReference type="OrthoDB" id="9810066at2"/>
<evidence type="ECO:0000256" key="5">
    <source>
        <dbReference type="ARBA" id="ARBA00022679"/>
    </source>
</evidence>
<comment type="subcellular location">
    <subcellularLocation>
        <location evidence="1 7">Cytoplasm</location>
    </subcellularLocation>
</comment>
<organism evidence="8 9">
    <name type="scientific">Exilibacterium tricleocarpae</name>
    <dbReference type="NCBI Taxonomy" id="2591008"/>
    <lineage>
        <taxon>Bacteria</taxon>
        <taxon>Pseudomonadati</taxon>
        <taxon>Pseudomonadota</taxon>
        <taxon>Gammaproteobacteria</taxon>
        <taxon>Cellvibrionales</taxon>
        <taxon>Cellvibrionaceae</taxon>
        <taxon>Exilibacterium</taxon>
    </lineage>
</organism>
<dbReference type="GO" id="GO:0005737">
    <property type="term" value="C:cytoplasm"/>
    <property type="evidence" value="ECO:0007669"/>
    <property type="project" value="UniProtKB-SubCell"/>
</dbReference>
<dbReference type="AlphaFoldDB" id="A0A545STJ0"/>
<dbReference type="CDD" id="cd02440">
    <property type="entry name" value="AdoMet_MTases"/>
    <property type="match status" value="1"/>
</dbReference>
<comment type="similarity">
    <text evidence="2 7">Belongs to the methyltransferase superfamily. L-isoaspartyl/D-aspartyl protein methyltransferase family.</text>
</comment>
<evidence type="ECO:0000256" key="1">
    <source>
        <dbReference type="ARBA" id="ARBA00004496"/>
    </source>
</evidence>
<dbReference type="Gene3D" id="3.40.50.150">
    <property type="entry name" value="Vaccinia Virus protein VP39"/>
    <property type="match status" value="1"/>
</dbReference>
<name>A0A545STJ0_9GAMM</name>
<dbReference type="NCBIfam" id="TIGR00080">
    <property type="entry name" value="pimt"/>
    <property type="match status" value="1"/>
</dbReference>
<keyword evidence="4 7" id="KW-0489">Methyltransferase</keyword>
<dbReference type="PROSITE" id="PS01279">
    <property type="entry name" value="PCMT"/>
    <property type="match status" value="1"/>
</dbReference>
<dbReference type="PANTHER" id="PTHR11579">
    <property type="entry name" value="PROTEIN-L-ISOASPARTATE O-METHYLTRANSFERASE"/>
    <property type="match status" value="1"/>
</dbReference>
<dbReference type="PANTHER" id="PTHR11579:SF0">
    <property type="entry name" value="PROTEIN-L-ISOASPARTATE(D-ASPARTATE) O-METHYLTRANSFERASE"/>
    <property type="match status" value="1"/>
</dbReference>
<dbReference type="FunFam" id="3.40.50.150:FF:000010">
    <property type="entry name" value="Protein-L-isoaspartate O-methyltransferase"/>
    <property type="match status" value="1"/>
</dbReference>
<evidence type="ECO:0000256" key="6">
    <source>
        <dbReference type="ARBA" id="ARBA00022691"/>
    </source>
</evidence>
<feature type="active site" evidence="7">
    <location>
        <position position="68"/>
    </location>
</feature>
<evidence type="ECO:0000256" key="7">
    <source>
        <dbReference type="HAMAP-Rule" id="MF_00090"/>
    </source>
</evidence>
<reference evidence="8 9" key="1">
    <citation type="submission" date="2019-06" db="EMBL/GenBank/DDBJ databases">
        <title>Whole genome sequence for Cellvibrionaceae sp. R142.</title>
        <authorList>
            <person name="Wang G."/>
        </authorList>
    </citation>
    <scope>NUCLEOTIDE SEQUENCE [LARGE SCALE GENOMIC DNA]</scope>
    <source>
        <strain evidence="8 9">R142</strain>
    </source>
</reference>
<evidence type="ECO:0000313" key="9">
    <source>
        <dbReference type="Proteomes" id="UP000319732"/>
    </source>
</evidence>
<proteinExistence type="inferred from homology"/>
<evidence type="ECO:0000313" key="8">
    <source>
        <dbReference type="EMBL" id="TQV68276.1"/>
    </source>
</evidence>
<dbReference type="EC" id="2.1.1.77" evidence="7"/>
<keyword evidence="6 7" id="KW-0949">S-adenosyl-L-methionine</keyword>
<dbReference type="SUPFAM" id="SSF53335">
    <property type="entry name" value="S-adenosyl-L-methionine-dependent methyltransferases"/>
    <property type="match status" value="1"/>
</dbReference>
<comment type="function">
    <text evidence="7">Catalyzes the methyl esterification of L-isoaspartyl residues in peptides and proteins that result from spontaneous decomposition of normal L-aspartyl and L-asparaginyl residues. It plays a role in the repair and/or degradation of damaged proteins.</text>
</comment>
<accession>A0A545STJ0</accession>
<dbReference type="Pfam" id="PF01135">
    <property type="entry name" value="PCMT"/>
    <property type="match status" value="1"/>
</dbReference>
<dbReference type="RefSeq" id="WP_142929408.1">
    <property type="nucleotide sequence ID" value="NZ_ML660106.1"/>
</dbReference>
<comment type="caution">
    <text evidence="8">The sequence shown here is derived from an EMBL/GenBank/DDBJ whole genome shotgun (WGS) entry which is preliminary data.</text>
</comment>
<evidence type="ECO:0000256" key="4">
    <source>
        <dbReference type="ARBA" id="ARBA00022603"/>
    </source>
</evidence>
<evidence type="ECO:0000256" key="3">
    <source>
        <dbReference type="ARBA" id="ARBA00022490"/>
    </source>
</evidence>
<keyword evidence="9" id="KW-1185">Reference proteome</keyword>
<dbReference type="GO" id="GO:0030091">
    <property type="term" value="P:protein repair"/>
    <property type="evidence" value="ECO:0007669"/>
    <property type="project" value="UniProtKB-UniRule"/>
</dbReference>
<dbReference type="Proteomes" id="UP000319732">
    <property type="component" value="Unassembled WGS sequence"/>
</dbReference>
<protein>
    <recommendedName>
        <fullName evidence="7">Protein-L-isoaspartate O-methyltransferase</fullName>
        <ecNumber evidence="7">2.1.1.77</ecNumber>
    </recommendedName>
    <alternativeName>
        <fullName evidence="7">L-isoaspartyl protein carboxyl methyltransferase</fullName>
    </alternativeName>
    <alternativeName>
        <fullName evidence="7">Protein L-isoaspartyl methyltransferase</fullName>
    </alternativeName>
    <alternativeName>
        <fullName evidence="7">Protein-beta-aspartate methyltransferase</fullName>
        <shortName evidence="7">PIMT</shortName>
    </alternativeName>
</protein>
<keyword evidence="5 7" id="KW-0808">Transferase</keyword>
<dbReference type="EMBL" id="VHSG01000028">
    <property type="protein sequence ID" value="TQV68276.1"/>
    <property type="molecule type" value="Genomic_DNA"/>
</dbReference>
<gene>
    <name evidence="7" type="primary">pcm</name>
    <name evidence="8" type="ORF">FKG94_23575</name>
</gene>
<dbReference type="InterPro" id="IPR000682">
    <property type="entry name" value="PCMT"/>
</dbReference>
<dbReference type="HAMAP" id="MF_00090">
    <property type="entry name" value="PIMT"/>
    <property type="match status" value="1"/>
</dbReference>
<dbReference type="GO" id="GO:0032259">
    <property type="term" value="P:methylation"/>
    <property type="evidence" value="ECO:0007669"/>
    <property type="project" value="UniProtKB-KW"/>
</dbReference>